<keyword evidence="1" id="KW-0175">Coiled coil</keyword>
<name>A0A1D2A170_AUXPR</name>
<accession>A0A1D2A170</accession>
<feature type="region of interest" description="Disordered" evidence="2">
    <location>
        <begin position="597"/>
        <end position="616"/>
    </location>
</feature>
<evidence type="ECO:0000256" key="1">
    <source>
        <dbReference type="SAM" id="Coils"/>
    </source>
</evidence>
<sequence>SSFCYQNNTDYRPHRSLCPLGDWAVPQGRTVGILAVRGFAQAAQEDSMAEDAANARNVLSQIKARHSAMTRNGSPAKPGAGRSAQQPTSPAKSPAKFTPRPLDGTPSRSVGPLVCASSHASQQAAALKALRQDIRRRLAQLNQRASPVQGRPPPGLHKSGTTPSKLQKPDSLPVPEVSSAACENEDPALALHCGNPMQSPVASCPASVEAGATEDPGRDIILAGPLTTPGTDQGRPAASPSPGPLAVPSQGQRPSPVEVAVADAGLGLQELHLQLCAARQQAREAAREVEQACLRVERRDAQAAASERSEAALVAQLRSLASQLESAQEQVATERAEACSARRDAEAAAAHAQSREAVLASQVEEWRMRAQAGSMAQSELAAERKVALDSRLAVAVMQRERDAMRAALQEREAEAARQAARVAGLQGELGGARAALADLRLDLAEERRRALALADALARGACGDASPGGRPGTPGQRALREAMSAARAELAEKEAQLAACMEDLMLERRRCAELHAQTLDQAMEIDDLHAEVAGLLDAGAAREADTLGGAGPGCDTPAVQQEVVELRDALEASRRVTQDLQRQKAGLEEEVLALTSRALESQPRPPTDAESWLMVS</sequence>
<feature type="coiled-coil region" evidence="1">
    <location>
        <begin position="476"/>
        <end position="503"/>
    </location>
</feature>
<evidence type="ECO:0000256" key="2">
    <source>
        <dbReference type="SAM" id="MobiDB-lite"/>
    </source>
</evidence>
<evidence type="ECO:0000313" key="3">
    <source>
        <dbReference type="EMBL" id="JAT72950.1"/>
    </source>
</evidence>
<reference evidence="3" key="1">
    <citation type="submission" date="2015-08" db="EMBL/GenBank/DDBJ databases">
        <authorList>
            <person name="Babu N.S."/>
            <person name="Beckwith C.J."/>
            <person name="Beseler K.G."/>
            <person name="Brison A."/>
            <person name="Carone J.V."/>
            <person name="Caskin T.P."/>
            <person name="Diamond M."/>
            <person name="Durham M.E."/>
            <person name="Foxe J.M."/>
            <person name="Go M."/>
            <person name="Henderson B.A."/>
            <person name="Jones I.B."/>
            <person name="McGettigan J.A."/>
            <person name="Micheletti S.J."/>
            <person name="Nasrallah M.E."/>
            <person name="Ortiz D."/>
            <person name="Piller C.R."/>
            <person name="Privatt S.R."/>
            <person name="Schneider S.L."/>
            <person name="Sharp S."/>
            <person name="Smith T.C."/>
            <person name="Stanton J.D."/>
            <person name="Ullery H.E."/>
            <person name="Wilson R.J."/>
            <person name="Serrano M.G."/>
            <person name="Buck G."/>
            <person name="Lee V."/>
            <person name="Wang Y."/>
            <person name="Carvalho R."/>
            <person name="Voegtly L."/>
            <person name="Shi R."/>
            <person name="Duckworth R."/>
            <person name="Johnson A."/>
            <person name="Loviza R."/>
            <person name="Walstead R."/>
            <person name="Shah Z."/>
            <person name="Kiflezghi M."/>
            <person name="Wade K."/>
            <person name="Ball S.L."/>
            <person name="Bradley K.W."/>
            <person name="Asai D.J."/>
            <person name="Bowman C.A."/>
            <person name="Russell D.A."/>
            <person name="Pope W.H."/>
            <person name="Jacobs-Sera D."/>
            <person name="Hendrix R.W."/>
            <person name="Hatfull G.F."/>
        </authorList>
    </citation>
    <scope>NUCLEOTIDE SEQUENCE</scope>
</reference>
<protein>
    <submittedName>
        <fullName evidence="3">Uncharacterized protein</fullName>
    </submittedName>
</protein>
<organism evidence="3">
    <name type="scientific">Auxenochlorella protothecoides</name>
    <name type="common">Green microalga</name>
    <name type="synonym">Chlorella protothecoides</name>
    <dbReference type="NCBI Taxonomy" id="3075"/>
    <lineage>
        <taxon>Eukaryota</taxon>
        <taxon>Viridiplantae</taxon>
        <taxon>Chlorophyta</taxon>
        <taxon>core chlorophytes</taxon>
        <taxon>Trebouxiophyceae</taxon>
        <taxon>Chlorellales</taxon>
        <taxon>Chlorellaceae</taxon>
        <taxon>Auxenochlorella</taxon>
    </lineage>
</organism>
<gene>
    <name evidence="3" type="ORF">g.16212</name>
</gene>
<feature type="coiled-coil region" evidence="1">
    <location>
        <begin position="279"/>
        <end position="337"/>
    </location>
</feature>
<feature type="region of interest" description="Disordered" evidence="2">
    <location>
        <begin position="66"/>
        <end position="116"/>
    </location>
</feature>
<feature type="non-terminal residue" evidence="3">
    <location>
        <position position="1"/>
    </location>
</feature>
<feature type="region of interest" description="Disordered" evidence="2">
    <location>
        <begin position="141"/>
        <end position="180"/>
    </location>
</feature>
<dbReference type="AlphaFoldDB" id="A0A1D2A170"/>
<proteinExistence type="predicted"/>
<feature type="coiled-coil region" evidence="1">
    <location>
        <begin position="563"/>
        <end position="597"/>
    </location>
</feature>
<dbReference type="EMBL" id="GDKF01005672">
    <property type="protein sequence ID" value="JAT72950.1"/>
    <property type="molecule type" value="Transcribed_RNA"/>
</dbReference>
<feature type="region of interest" description="Disordered" evidence="2">
    <location>
        <begin position="224"/>
        <end position="255"/>
    </location>
</feature>